<evidence type="ECO:0000313" key="2">
    <source>
        <dbReference type="EMBL" id="KAA5380164.1"/>
    </source>
</evidence>
<dbReference type="InterPro" id="IPR029044">
    <property type="entry name" value="Nucleotide-diphossugar_trans"/>
</dbReference>
<reference evidence="3 4" key="1">
    <citation type="submission" date="2018-08" db="EMBL/GenBank/DDBJ databases">
        <title>A genome reference for cultivated species of the human gut microbiota.</title>
        <authorList>
            <person name="Zou Y."/>
            <person name="Xue W."/>
            <person name="Luo G."/>
        </authorList>
    </citation>
    <scope>NUCLEOTIDE SEQUENCE [LARGE SCALE GENOMIC DNA]</scope>
    <source>
        <strain evidence="3 4">AF14-1AC</strain>
    </source>
</reference>
<dbReference type="InterPro" id="IPR001173">
    <property type="entry name" value="Glyco_trans_2-like"/>
</dbReference>
<evidence type="ECO:0000313" key="3">
    <source>
        <dbReference type="EMBL" id="RGV69507.1"/>
    </source>
</evidence>
<dbReference type="PANTHER" id="PTHR22916">
    <property type="entry name" value="GLYCOSYLTRANSFERASE"/>
    <property type="match status" value="1"/>
</dbReference>
<feature type="domain" description="Glycosyltransferase 2-like" evidence="1">
    <location>
        <begin position="6"/>
        <end position="160"/>
    </location>
</feature>
<comment type="caution">
    <text evidence="2">The sequence shown here is derived from an EMBL/GenBank/DDBJ whole genome shotgun (WGS) entry which is preliminary data.</text>
</comment>
<evidence type="ECO:0000259" key="1">
    <source>
        <dbReference type="Pfam" id="PF00535"/>
    </source>
</evidence>
<sequence>MDKILTVVIPTYNMESYLEKCLDSVLVEQVIGLIEVMIVNDGSKDSSLLIAKRYQNRYPGSIVVVDKKNGNYGSCLNLAFSLAKGKYIRTLDADDCFDSIELVKFIEKLCSLPENIDLVLTNYVVNIVGTGKSRLIKQKGFFEKIYNHIIDFEKNGIIYNIHAATYRTSVLRDNHIRLSEGISYTDIELLVYSLSYCKSLVLFDISLYRYTIGRQEQSVSMSSYLKNIDHISIILHRIVDNYNIFFSESKLVYKNQIDALFPLISIFSRLIIIEKRIKRSENNSYVRLLESVMEKDSYLSCKMLALKMTCIFYFKLWYNGDRCKNKFALNSLFLFISYLKKIKTYILQ</sequence>
<keyword evidence="2" id="KW-0808">Transferase</keyword>
<dbReference type="CDD" id="cd00761">
    <property type="entry name" value="Glyco_tranf_GTA_type"/>
    <property type="match status" value="1"/>
</dbReference>
<organism evidence="2 5">
    <name type="scientific">Phocaeicola dorei</name>
    <dbReference type="NCBI Taxonomy" id="357276"/>
    <lineage>
        <taxon>Bacteria</taxon>
        <taxon>Pseudomonadati</taxon>
        <taxon>Bacteroidota</taxon>
        <taxon>Bacteroidia</taxon>
        <taxon>Bacteroidales</taxon>
        <taxon>Bacteroidaceae</taxon>
        <taxon>Phocaeicola</taxon>
    </lineage>
</organism>
<dbReference type="SUPFAM" id="SSF53448">
    <property type="entry name" value="Nucleotide-diphospho-sugar transferases"/>
    <property type="match status" value="1"/>
</dbReference>
<proteinExistence type="predicted"/>
<accession>A0A1Y4PEH3</accession>
<dbReference type="RefSeq" id="WP_008654814.1">
    <property type="nucleotide sequence ID" value="NZ_BAABYF010000001.1"/>
</dbReference>
<dbReference type="EMBL" id="VVZB01000014">
    <property type="protein sequence ID" value="KAA5380164.1"/>
    <property type="molecule type" value="Genomic_DNA"/>
</dbReference>
<evidence type="ECO:0000313" key="5">
    <source>
        <dbReference type="Proteomes" id="UP000347681"/>
    </source>
</evidence>
<gene>
    <name evidence="3" type="ORF">DWW04_21125</name>
    <name evidence="2" type="ORF">F2Y61_18455</name>
</gene>
<name>A0A1Y4PEH3_9BACT</name>
<evidence type="ECO:0000313" key="4">
    <source>
        <dbReference type="Proteomes" id="UP000283678"/>
    </source>
</evidence>
<dbReference type="GO" id="GO:0016758">
    <property type="term" value="F:hexosyltransferase activity"/>
    <property type="evidence" value="ECO:0007669"/>
    <property type="project" value="UniProtKB-ARBA"/>
</dbReference>
<dbReference type="Gene3D" id="3.90.550.10">
    <property type="entry name" value="Spore Coat Polysaccharide Biosynthesis Protein SpsA, Chain A"/>
    <property type="match status" value="1"/>
</dbReference>
<dbReference type="Proteomes" id="UP000283678">
    <property type="component" value="Unassembled WGS sequence"/>
</dbReference>
<dbReference type="PANTHER" id="PTHR22916:SF3">
    <property type="entry name" value="UDP-GLCNAC:BETAGAL BETA-1,3-N-ACETYLGLUCOSAMINYLTRANSFERASE-LIKE PROTEIN 1"/>
    <property type="match status" value="1"/>
</dbReference>
<protein>
    <submittedName>
        <fullName evidence="2">Glycosyltransferase family 2 protein</fullName>
    </submittedName>
</protein>
<reference evidence="2 5" key="2">
    <citation type="journal article" date="2019" name="Nat. Med.">
        <title>A library of human gut bacterial isolates paired with longitudinal multiomics data enables mechanistic microbiome research.</title>
        <authorList>
            <person name="Poyet M."/>
            <person name="Groussin M."/>
            <person name="Gibbons S.M."/>
            <person name="Avila-Pacheco J."/>
            <person name="Jiang X."/>
            <person name="Kearney S.M."/>
            <person name="Perrotta A.R."/>
            <person name="Berdy B."/>
            <person name="Zhao S."/>
            <person name="Lieberman T.D."/>
            <person name="Swanson P.K."/>
            <person name="Smith M."/>
            <person name="Roesemann S."/>
            <person name="Alexander J.E."/>
            <person name="Rich S.A."/>
            <person name="Livny J."/>
            <person name="Vlamakis H."/>
            <person name="Clish C."/>
            <person name="Bullock K."/>
            <person name="Deik A."/>
            <person name="Scott J."/>
            <person name="Pierce K.A."/>
            <person name="Xavier R.J."/>
            <person name="Alm E.J."/>
        </authorList>
    </citation>
    <scope>NUCLEOTIDE SEQUENCE [LARGE SCALE GENOMIC DNA]</scope>
    <source>
        <strain evidence="2 5">BIOML-A5</strain>
    </source>
</reference>
<dbReference type="Proteomes" id="UP000347681">
    <property type="component" value="Unassembled WGS sequence"/>
</dbReference>
<dbReference type="AlphaFoldDB" id="A0A1Y4PEH3"/>
<dbReference type="EMBL" id="QRZL01000034">
    <property type="protein sequence ID" value="RGV69507.1"/>
    <property type="molecule type" value="Genomic_DNA"/>
</dbReference>
<dbReference type="Pfam" id="PF00535">
    <property type="entry name" value="Glycos_transf_2"/>
    <property type="match status" value="1"/>
</dbReference>